<evidence type="ECO:0000313" key="6">
    <source>
        <dbReference type="EMBL" id="KND59500.1"/>
    </source>
</evidence>
<dbReference type="GO" id="GO:0033592">
    <property type="term" value="F:RNA strand annealing activity"/>
    <property type="evidence" value="ECO:0007669"/>
    <property type="project" value="InterPro"/>
</dbReference>
<feature type="compositionally biased region" description="Basic and acidic residues" evidence="4">
    <location>
        <begin position="43"/>
        <end position="58"/>
    </location>
</feature>
<dbReference type="Proteomes" id="UP000036959">
    <property type="component" value="Unassembled WGS sequence"/>
</dbReference>
<evidence type="ECO:0000313" key="7">
    <source>
        <dbReference type="Proteomes" id="UP000036959"/>
    </source>
</evidence>
<dbReference type="SMART" id="SM00945">
    <property type="entry name" value="ProQ"/>
    <property type="match status" value="1"/>
</dbReference>
<feature type="compositionally biased region" description="Basic and acidic residues" evidence="4">
    <location>
        <begin position="17"/>
        <end position="33"/>
    </location>
</feature>
<dbReference type="SUPFAM" id="SSF48657">
    <property type="entry name" value="FinO-like"/>
    <property type="match status" value="1"/>
</dbReference>
<keyword evidence="1" id="KW-0963">Cytoplasm</keyword>
<dbReference type="OrthoDB" id="7025208at2"/>
<feature type="domain" description="ProQ/FinO" evidence="5">
    <location>
        <begin position="73"/>
        <end position="187"/>
    </location>
</feature>
<gene>
    <name evidence="6" type="ORF">BVER_01372c</name>
</gene>
<keyword evidence="3" id="KW-0143">Chaperone</keyword>
<dbReference type="GO" id="GO:0010608">
    <property type="term" value="P:post-transcriptional regulation of gene expression"/>
    <property type="evidence" value="ECO:0007669"/>
    <property type="project" value="InterPro"/>
</dbReference>
<dbReference type="InterPro" id="IPR016103">
    <property type="entry name" value="ProQ/FinO"/>
</dbReference>
<dbReference type="PANTHER" id="PTHR38106">
    <property type="entry name" value="RNA CHAPERONE PROQ"/>
    <property type="match status" value="1"/>
</dbReference>
<evidence type="ECO:0000256" key="2">
    <source>
        <dbReference type="ARBA" id="ARBA00022884"/>
    </source>
</evidence>
<reference evidence="7" key="1">
    <citation type="submission" date="2015-06" db="EMBL/GenBank/DDBJ databases">
        <title>Comparative genomics of Burkholderia leaf nodule symbionts.</title>
        <authorList>
            <person name="Carlier A."/>
            <person name="Eberl L."/>
            <person name="Pinto-Carbo M."/>
        </authorList>
    </citation>
    <scope>NUCLEOTIDE SEQUENCE [LARGE SCALE GENOMIC DNA]</scope>
    <source>
        <strain evidence="7">UZHbot4</strain>
    </source>
</reference>
<dbReference type="Pfam" id="PF04352">
    <property type="entry name" value="ProQ"/>
    <property type="match status" value="1"/>
</dbReference>
<keyword evidence="2" id="KW-0694">RNA-binding</keyword>
<name>A0A0L0MB51_9BURK</name>
<comment type="caution">
    <text evidence="6">The sequence shown here is derived from an EMBL/GenBank/DDBJ whole genome shotgun (WGS) entry which is preliminary data.</text>
</comment>
<feature type="region of interest" description="Disordered" evidence="4">
    <location>
        <begin position="158"/>
        <end position="213"/>
    </location>
</feature>
<keyword evidence="7" id="KW-1185">Reference proteome</keyword>
<protein>
    <submittedName>
        <fullName evidence="6">Activator of osmoprotectant transporter ProP</fullName>
    </submittedName>
</protein>
<organism evidence="6 7">
    <name type="scientific">Candidatus Burkholderia verschuerenii</name>
    <dbReference type="NCBI Taxonomy" id="242163"/>
    <lineage>
        <taxon>Bacteria</taxon>
        <taxon>Pseudomonadati</taxon>
        <taxon>Pseudomonadota</taxon>
        <taxon>Betaproteobacteria</taxon>
        <taxon>Burkholderiales</taxon>
        <taxon>Burkholderiaceae</taxon>
        <taxon>Burkholderia</taxon>
    </lineage>
</organism>
<dbReference type="EMBL" id="LFJJ01000124">
    <property type="protein sequence ID" value="KND59500.1"/>
    <property type="molecule type" value="Genomic_DNA"/>
</dbReference>
<dbReference type="InterPro" id="IPR036442">
    <property type="entry name" value="ProQ/FinO_sf"/>
</dbReference>
<dbReference type="AlphaFoldDB" id="A0A0L0MB51"/>
<dbReference type="PANTHER" id="PTHR38106:SF1">
    <property type="entry name" value="RNA CHAPERONE PROQ"/>
    <property type="match status" value="1"/>
</dbReference>
<feature type="compositionally biased region" description="Low complexity" evidence="4">
    <location>
        <begin position="188"/>
        <end position="213"/>
    </location>
</feature>
<feature type="region of interest" description="Disordered" evidence="4">
    <location>
        <begin position="14"/>
        <end position="77"/>
    </location>
</feature>
<accession>A0A0L0MB51</accession>
<sequence>MGFEQLAALKSQLAAQAKRDRAQHEKAKPEKATHAKAKAQTKAPDDQARKAARPDRPQRPPRPQRPANEPAQPPVDPVVHTIGKLQKKFPLAFPKNPAPKLPLKVGILEELLTHAADLRLTERELRDAIAVWCRGNRYRACLVQGAARVDLLGQPAGEVSAGEAAHARRSGSKRPAQPKAEASPQAEPTTTTTATTTAPATPTTPDDTATPPA</sequence>
<evidence type="ECO:0000259" key="5">
    <source>
        <dbReference type="SMART" id="SM00945"/>
    </source>
</evidence>
<proteinExistence type="predicted"/>
<dbReference type="GO" id="GO:0034057">
    <property type="term" value="F:RNA strand-exchange activity"/>
    <property type="evidence" value="ECO:0007669"/>
    <property type="project" value="InterPro"/>
</dbReference>
<dbReference type="GO" id="GO:0005829">
    <property type="term" value="C:cytosol"/>
    <property type="evidence" value="ECO:0007669"/>
    <property type="project" value="TreeGrafter"/>
</dbReference>
<dbReference type="RefSeq" id="WP_050454664.1">
    <property type="nucleotide sequence ID" value="NZ_LFJJ01000124.1"/>
</dbReference>
<evidence type="ECO:0000256" key="3">
    <source>
        <dbReference type="ARBA" id="ARBA00023186"/>
    </source>
</evidence>
<evidence type="ECO:0000256" key="4">
    <source>
        <dbReference type="SAM" id="MobiDB-lite"/>
    </source>
</evidence>
<dbReference type="InterPro" id="IPR023529">
    <property type="entry name" value="ProQ"/>
</dbReference>
<dbReference type="Gene3D" id="1.10.1710.10">
    <property type="entry name" value="ProQ/FinO domain"/>
    <property type="match status" value="1"/>
</dbReference>
<evidence type="ECO:0000256" key="1">
    <source>
        <dbReference type="ARBA" id="ARBA00022490"/>
    </source>
</evidence>
<dbReference type="PATRIC" id="fig|242163.4.peg.929"/>